<dbReference type="AlphaFoldDB" id="A0RUD9"/>
<gene>
    <name evidence="1" type="ordered locus">CENSYa_0320</name>
</gene>
<dbReference type="STRING" id="414004.CENSYa_0320"/>
<organism evidence="1 2">
    <name type="scientific">Cenarchaeum symbiosum (strain A)</name>
    <dbReference type="NCBI Taxonomy" id="414004"/>
    <lineage>
        <taxon>Archaea</taxon>
        <taxon>Nitrososphaerota</taxon>
        <taxon>Candidatus Cenarchaeales</taxon>
        <taxon>Candidatus Cenarchaeaceae</taxon>
        <taxon>Candidatus Cenarchaeum</taxon>
    </lineage>
</organism>
<sequence>MMPAGLVLAVCVGAAAGGIAGALLVDTGGGPLVFVEGPSLSVLADKQGFGRGEEILIRIINTGSVPLEFDDSSYGVRVVQLDGIELYAPESSGGERTMGPGEEAALVWDQIKSDGDAALHGTYKIIATAVSGELEVEGTATVNIF</sequence>
<name>A0RUD9_CENSY</name>
<evidence type="ECO:0000313" key="2">
    <source>
        <dbReference type="Proteomes" id="UP000000758"/>
    </source>
</evidence>
<evidence type="ECO:0008006" key="3">
    <source>
        <dbReference type="Google" id="ProtNLM"/>
    </source>
</evidence>
<dbReference type="KEGG" id="csy:CENSYa_0320"/>
<protein>
    <recommendedName>
        <fullName evidence="3">Intracellular proteinase inhibitor BsuPI domain-containing protein</fullName>
    </recommendedName>
</protein>
<proteinExistence type="predicted"/>
<keyword evidence="2" id="KW-1185">Reference proteome</keyword>
<dbReference type="Proteomes" id="UP000000758">
    <property type="component" value="Chromosome"/>
</dbReference>
<dbReference type="EMBL" id="DP000238">
    <property type="protein sequence ID" value="ABK76956.1"/>
    <property type="molecule type" value="Genomic_DNA"/>
</dbReference>
<accession>A0RUD9</accession>
<reference evidence="1 2" key="1">
    <citation type="journal article" date="2006" name="Proc. Natl. Acad. Sci. U.S.A.">
        <title>Genomic analysis of the uncultivated marine crenarchaeote Cenarchaeum symbiosum.</title>
        <authorList>
            <person name="Hallam S.J."/>
            <person name="Konstantinidis K.T."/>
            <person name="Putnam N."/>
            <person name="Schleper C."/>
            <person name="Watanabe Y."/>
            <person name="Sugahara J."/>
            <person name="Preston C."/>
            <person name="de la Torre J."/>
            <person name="Richardson P.M."/>
            <person name="DeLong E.F."/>
        </authorList>
    </citation>
    <scope>NUCLEOTIDE SEQUENCE [LARGE SCALE GENOMIC DNA]</scope>
    <source>
        <strain evidence="2">A</strain>
    </source>
</reference>
<evidence type="ECO:0000313" key="1">
    <source>
        <dbReference type="EMBL" id="ABK76956.1"/>
    </source>
</evidence>
<dbReference type="HOGENOM" id="CLU_149111_0_0_2"/>
<dbReference type="EnsemblBacteria" id="ABK76956">
    <property type="protein sequence ID" value="ABK76956"/>
    <property type="gene ID" value="CENSYa_0320"/>
</dbReference>